<protein>
    <submittedName>
        <fullName evidence="1">Uncharacterized protein</fullName>
    </submittedName>
</protein>
<name>A0ABV0X337_9TELE</name>
<comment type="caution">
    <text evidence="1">The sequence shown here is derived from an EMBL/GenBank/DDBJ whole genome shotgun (WGS) entry which is preliminary data.</text>
</comment>
<dbReference type="EMBL" id="JAHRIM010085762">
    <property type="protein sequence ID" value="MEQ2276280.1"/>
    <property type="molecule type" value="Genomic_DNA"/>
</dbReference>
<proteinExistence type="predicted"/>
<evidence type="ECO:0000313" key="2">
    <source>
        <dbReference type="Proteomes" id="UP001444071"/>
    </source>
</evidence>
<sequence length="101" mass="11272">MTRNTFMFSPMQRCRRRGRPVLGLEFGSSMTSRRIQLRNSSFLGAVHEKGFKLVSESSLVIFGPAVVGPHFCLHWSGENPSGSCSSSKMLLPESCCWSMKL</sequence>
<organism evidence="1 2">
    <name type="scientific">Xenotaenia resolanae</name>
    <dbReference type="NCBI Taxonomy" id="208358"/>
    <lineage>
        <taxon>Eukaryota</taxon>
        <taxon>Metazoa</taxon>
        <taxon>Chordata</taxon>
        <taxon>Craniata</taxon>
        <taxon>Vertebrata</taxon>
        <taxon>Euteleostomi</taxon>
        <taxon>Actinopterygii</taxon>
        <taxon>Neopterygii</taxon>
        <taxon>Teleostei</taxon>
        <taxon>Neoteleostei</taxon>
        <taxon>Acanthomorphata</taxon>
        <taxon>Ovalentaria</taxon>
        <taxon>Atherinomorphae</taxon>
        <taxon>Cyprinodontiformes</taxon>
        <taxon>Goodeidae</taxon>
        <taxon>Xenotaenia</taxon>
    </lineage>
</organism>
<keyword evidence="2" id="KW-1185">Reference proteome</keyword>
<evidence type="ECO:0000313" key="1">
    <source>
        <dbReference type="EMBL" id="MEQ2276280.1"/>
    </source>
</evidence>
<accession>A0ABV0X337</accession>
<reference evidence="1 2" key="1">
    <citation type="submission" date="2021-06" db="EMBL/GenBank/DDBJ databases">
        <authorList>
            <person name="Palmer J.M."/>
        </authorList>
    </citation>
    <scope>NUCLEOTIDE SEQUENCE [LARGE SCALE GENOMIC DNA]</scope>
    <source>
        <strain evidence="1 2">XR_2019</strain>
        <tissue evidence="1">Muscle</tissue>
    </source>
</reference>
<gene>
    <name evidence="1" type="ORF">XENORESO_016957</name>
</gene>
<dbReference type="Proteomes" id="UP001444071">
    <property type="component" value="Unassembled WGS sequence"/>
</dbReference>